<keyword evidence="1" id="KW-0472">Membrane</keyword>
<evidence type="ECO:0000313" key="3">
    <source>
        <dbReference type="Proteomes" id="UP000325577"/>
    </source>
</evidence>
<name>A0A5J5B0H4_9ASTE</name>
<dbReference type="OrthoDB" id="1692590at2759"/>
<protein>
    <submittedName>
        <fullName evidence="2">Uncharacterized protein</fullName>
    </submittedName>
</protein>
<proteinExistence type="predicted"/>
<dbReference type="Proteomes" id="UP000325577">
    <property type="component" value="Linkage Group LG16"/>
</dbReference>
<keyword evidence="3" id="KW-1185">Reference proteome</keyword>
<gene>
    <name evidence="2" type="ORF">F0562_028538</name>
</gene>
<dbReference type="AlphaFoldDB" id="A0A5J5B0H4"/>
<evidence type="ECO:0000256" key="1">
    <source>
        <dbReference type="SAM" id="Phobius"/>
    </source>
</evidence>
<dbReference type="EMBL" id="CM018039">
    <property type="protein sequence ID" value="KAA8536060.1"/>
    <property type="molecule type" value="Genomic_DNA"/>
</dbReference>
<keyword evidence="1" id="KW-1133">Transmembrane helix</keyword>
<sequence length="86" mass="9631">MGERGGCCRPMDLFLSEPMQLVQLIIVESAHRTIGSLGDVGLIQFKDLNSMLAWIYNEFFSVPLELFGIQPMPAVIFLAGMLLLWT</sequence>
<accession>A0A5J5B0H4</accession>
<evidence type="ECO:0000313" key="2">
    <source>
        <dbReference type="EMBL" id="KAA8536060.1"/>
    </source>
</evidence>
<organism evidence="2 3">
    <name type="scientific">Nyssa sinensis</name>
    <dbReference type="NCBI Taxonomy" id="561372"/>
    <lineage>
        <taxon>Eukaryota</taxon>
        <taxon>Viridiplantae</taxon>
        <taxon>Streptophyta</taxon>
        <taxon>Embryophyta</taxon>
        <taxon>Tracheophyta</taxon>
        <taxon>Spermatophyta</taxon>
        <taxon>Magnoliopsida</taxon>
        <taxon>eudicotyledons</taxon>
        <taxon>Gunneridae</taxon>
        <taxon>Pentapetalae</taxon>
        <taxon>asterids</taxon>
        <taxon>Cornales</taxon>
        <taxon>Nyssaceae</taxon>
        <taxon>Nyssa</taxon>
    </lineage>
</organism>
<keyword evidence="1" id="KW-0812">Transmembrane</keyword>
<feature type="transmembrane region" description="Helical" evidence="1">
    <location>
        <begin position="66"/>
        <end position="85"/>
    </location>
</feature>
<reference evidence="2 3" key="1">
    <citation type="submission" date="2019-09" db="EMBL/GenBank/DDBJ databases">
        <title>A chromosome-level genome assembly of the Chinese tupelo Nyssa sinensis.</title>
        <authorList>
            <person name="Yang X."/>
            <person name="Kang M."/>
            <person name="Yang Y."/>
            <person name="Xiong H."/>
            <person name="Wang M."/>
            <person name="Zhang Z."/>
            <person name="Wang Z."/>
            <person name="Wu H."/>
            <person name="Ma T."/>
            <person name="Liu J."/>
            <person name="Xi Z."/>
        </authorList>
    </citation>
    <scope>NUCLEOTIDE SEQUENCE [LARGE SCALE GENOMIC DNA]</scope>
    <source>
        <strain evidence="2">J267</strain>
        <tissue evidence="2">Leaf</tissue>
    </source>
</reference>